<proteinExistence type="predicted"/>
<dbReference type="Gene3D" id="3.10.620.30">
    <property type="match status" value="1"/>
</dbReference>
<dbReference type="InterPro" id="IPR002931">
    <property type="entry name" value="Transglutaminase-like"/>
</dbReference>
<keyword evidence="3" id="KW-1185">Reference proteome</keyword>
<dbReference type="AlphaFoldDB" id="A0A1M6GJI3"/>
<protein>
    <submittedName>
        <fullName evidence="2">Transglutaminase-like superfamily protein</fullName>
    </submittedName>
</protein>
<organism evidence="2 3">
    <name type="scientific">Desulfatibacillum alkenivorans DSM 16219</name>
    <dbReference type="NCBI Taxonomy" id="1121393"/>
    <lineage>
        <taxon>Bacteria</taxon>
        <taxon>Pseudomonadati</taxon>
        <taxon>Thermodesulfobacteriota</taxon>
        <taxon>Desulfobacteria</taxon>
        <taxon>Desulfobacterales</taxon>
        <taxon>Desulfatibacillaceae</taxon>
        <taxon>Desulfatibacillum</taxon>
    </lineage>
</organism>
<name>A0A1M6GJI3_9BACT</name>
<dbReference type="OrthoDB" id="9790856at2"/>
<evidence type="ECO:0000313" key="2">
    <source>
        <dbReference type="EMBL" id="SHJ10088.1"/>
    </source>
</evidence>
<dbReference type="PANTHER" id="PTHR33490:SF3">
    <property type="entry name" value="CONSERVED INTEGRAL MEMBRANE PROTEIN"/>
    <property type="match status" value="1"/>
</dbReference>
<sequence>MKNRWTWVAGLAFILIFAVLFSVRVGYFDKEVEVPENFLDVERGFRDESRNFMNILQNGKKIGYVDSSFIKTDDGWLAKETAYMELNAMGTVQKTMLTSGAHLNPDMTLRSMGFRMKSDLGSFDAKAWMDGDVLKVETGAGESKQAMEFPMESPPLIDAGLMRLSALRELKPGETAAYPIFDPATMTNYKVKIKMIGPDSITILGETVPAKKLEMTFIGQTQATWISEDGEMLAQEGLMGLRLEKTTRDLAMEETSFEKGDDLFALAAVPVDTPLMSPRKLKMLKVRVTGADHFAEKLNQGRQTFKDGVLTVKVEPLPDPGLEVPYTGDPAFLGSDSFIQSDHPEIVELAHTIVNENDPPQEIIRKIIQWGYEELEKTPVLSMPQALETLRTRKGDCGEHAMLMAALARAVGVPAQVNMGLYYVDGVFGYHAWNSFYVDGQWITGDATVGQFPVDAAHLQFAQGGYDVQLEVAGLIGRLTIEVLEQKK</sequence>
<dbReference type="Pfam" id="PF01841">
    <property type="entry name" value="Transglut_core"/>
    <property type="match status" value="1"/>
</dbReference>
<dbReference type="Proteomes" id="UP000183994">
    <property type="component" value="Unassembled WGS sequence"/>
</dbReference>
<dbReference type="SMART" id="SM00460">
    <property type="entry name" value="TGc"/>
    <property type="match status" value="1"/>
</dbReference>
<gene>
    <name evidence="2" type="ORF">SAMN02745216_01029</name>
</gene>
<evidence type="ECO:0000313" key="3">
    <source>
        <dbReference type="Proteomes" id="UP000183994"/>
    </source>
</evidence>
<reference evidence="3" key="1">
    <citation type="submission" date="2016-11" db="EMBL/GenBank/DDBJ databases">
        <authorList>
            <person name="Varghese N."/>
            <person name="Submissions S."/>
        </authorList>
    </citation>
    <scope>NUCLEOTIDE SEQUENCE [LARGE SCALE GENOMIC DNA]</scope>
    <source>
        <strain evidence="3">DSM 16219</strain>
    </source>
</reference>
<dbReference type="PANTHER" id="PTHR33490">
    <property type="entry name" value="BLR5614 PROTEIN-RELATED"/>
    <property type="match status" value="1"/>
</dbReference>
<dbReference type="InterPro" id="IPR038765">
    <property type="entry name" value="Papain-like_cys_pep_sf"/>
</dbReference>
<accession>A0A1M6GJI3</accession>
<feature type="domain" description="Transglutaminase-like" evidence="1">
    <location>
        <begin position="389"/>
        <end position="449"/>
    </location>
</feature>
<evidence type="ECO:0000259" key="1">
    <source>
        <dbReference type="SMART" id="SM00460"/>
    </source>
</evidence>
<dbReference type="STRING" id="1121393.SAMN02745216_01029"/>
<dbReference type="SUPFAM" id="SSF54001">
    <property type="entry name" value="Cysteine proteinases"/>
    <property type="match status" value="1"/>
</dbReference>
<dbReference type="RefSeq" id="WP_073473643.1">
    <property type="nucleotide sequence ID" value="NZ_FQZU01000004.1"/>
</dbReference>
<dbReference type="EMBL" id="FQZU01000004">
    <property type="protein sequence ID" value="SHJ10088.1"/>
    <property type="molecule type" value="Genomic_DNA"/>
</dbReference>